<accession>A0ABD7XWQ0</accession>
<dbReference type="InterPro" id="IPR043504">
    <property type="entry name" value="Peptidase_S1_PA_chymotrypsin"/>
</dbReference>
<protein>
    <submittedName>
        <fullName evidence="2">Phospholipase D-like domain-containing protein</fullName>
    </submittedName>
</protein>
<dbReference type="CDD" id="cd09128">
    <property type="entry name" value="PLDc_unchar1_2"/>
    <property type="match status" value="1"/>
</dbReference>
<feature type="domain" description="PLD phosphodiesterase" evidence="1">
    <location>
        <begin position="853"/>
        <end position="880"/>
    </location>
</feature>
<dbReference type="SUPFAM" id="SSF56024">
    <property type="entry name" value="Phospholipase D/nuclease"/>
    <property type="match status" value="2"/>
</dbReference>
<dbReference type="Pfam" id="PF13365">
    <property type="entry name" value="Trypsin_2"/>
    <property type="match status" value="1"/>
</dbReference>
<dbReference type="PROSITE" id="PS50035">
    <property type="entry name" value="PLD"/>
    <property type="match status" value="1"/>
</dbReference>
<sequence length="956" mass="104836">MNISDRVMVLASATEARYEERVGIREKRLKEANKGNIWAADDPERVAKRLAHVRTTEGAMVAPATMLRELAPSPDHADTETLVAQLAQERVIGRDDLVTPQFLQLALAASRCVGRITVRGASGALLGYGTGMLVGPGILLTNHHVLERAADAVQSEVTFGFETNTTLPSEERVFRLVPQKLFITDEALDFTFVAVSPADTRGQPGADLGYICLNPQEGKAINGEFVNVIQHPNGGPKMFALRENRIVDVLTNYLQYAADTAPGSSGAPVFNDQFEMVALHHSGVPERDAQGRILNRDGQPWTSDQGEARVHWKANEGVRVSVLVERAKGLARTSEEQAQLAQAFDLSRAIPQLEAAGPSRQVAGDVASAARQPAIEGDVATWTIPLSVSVRLGGLSGQAVPSGGAAISAVPPALPSPPAPVTPETSPELMRAVGRARDAFRTIPGLLRIRAGWQFTDGWITDQAAIVAIVEEKKTTATLGEQGIPKLPTTFEGFPVDVRQASAEELYELSRLDGGAVFTERTATPVYQKPPNLSLPRVKERMKVLVHVSPEQGWPVLDAFLQQTNTKLTVGMYDFGAPHIVDAIATRLEAKSATLELVIQYGSSVGTGTKAGDTDDAETVRTLKGALGNNFEMQWANVGQTGSLWASAYHIKVAVRDSRAFWLSSGNWQSSNQPPDAPPADDASAKALLTNYNREWHVVINNPTLAGIFESYLQYDFEQSSGFVPKGAEQAYEILPPLEPDPRETAAEIRTFDPLEIDREVDVQPVLTPDNYIQVVLPLIEGAKSRIYLQNQYINESLDPRAEQTYIPLLEAIARKQQEGLDVRIILRAENGVEARHIEFMKTHGIDMGRVRWRNRTHTKGIIVDSARVLLGSHNWSYDGTVLNRDASLLFYDAEIARYLEGIFIYDWENWSKTKVYIRPGKPKVQEIASPEEQAALRVAVDQGEVRARRLFHPDD</sequence>
<evidence type="ECO:0000313" key="2">
    <source>
        <dbReference type="EMBL" id="WFN17184.1"/>
    </source>
</evidence>
<dbReference type="EMBL" id="CP090640">
    <property type="protein sequence ID" value="WFN17184.1"/>
    <property type="molecule type" value="Genomic_DNA"/>
</dbReference>
<proteinExistence type="predicted"/>
<organism evidence="2 3">
    <name type="scientific">Burkholderia contaminans</name>
    <dbReference type="NCBI Taxonomy" id="488447"/>
    <lineage>
        <taxon>Bacteria</taxon>
        <taxon>Pseudomonadati</taxon>
        <taxon>Pseudomonadota</taxon>
        <taxon>Betaproteobacteria</taxon>
        <taxon>Burkholderiales</taxon>
        <taxon>Burkholderiaceae</taxon>
        <taxon>Burkholderia</taxon>
        <taxon>Burkholderia cepacia complex</taxon>
    </lineage>
</organism>
<dbReference type="RefSeq" id="WP_143274589.1">
    <property type="nucleotide sequence ID" value="NZ_CP073665.1"/>
</dbReference>
<dbReference type="InterPro" id="IPR001736">
    <property type="entry name" value="PLipase_D/transphosphatidylase"/>
</dbReference>
<dbReference type="AlphaFoldDB" id="A0ABD7XWQ0"/>
<name>A0ABD7XWQ0_9BURK</name>
<dbReference type="Gene3D" id="3.30.870.10">
    <property type="entry name" value="Endonuclease Chain A"/>
    <property type="match status" value="2"/>
</dbReference>
<dbReference type="CDD" id="cd00138">
    <property type="entry name" value="PLDc_SF"/>
    <property type="match status" value="1"/>
</dbReference>
<dbReference type="Gene3D" id="2.40.10.10">
    <property type="entry name" value="Trypsin-like serine proteases"/>
    <property type="match status" value="2"/>
</dbReference>
<dbReference type="GO" id="GO:0006793">
    <property type="term" value="P:phosphorus metabolic process"/>
    <property type="evidence" value="ECO:0007669"/>
    <property type="project" value="UniProtKB-ARBA"/>
</dbReference>
<dbReference type="PANTHER" id="PTHR36234:SF5">
    <property type="entry name" value="LYSYL ENDOPEPTIDASE"/>
    <property type="match status" value="1"/>
</dbReference>
<dbReference type="InterPro" id="IPR025202">
    <property type="entry name" value="PLD-like_dom"/>
</dbReference>
<evidence type="ECO:0000313" key="3">
    <source>
        <dbReference type="Proteomes" id="UP001220209"/>
    </source>
</evidence>
<evidence type="ECO:0000259" key="1">
    <source>
        <dbReference type="PROSITE" id="PS50035"/>
    </source>
</evidence>
<dbReference type="Pfam" id="PF13091">
    <property type="entry name" value="PLDc_2"/>
    <property type="match status" value="1"/>
</dbReference>
<gene>
    <name evidence="2" type="ORF">LXE91_16065</name>
</gene>
<dbReference type="PANTHER" id="PTHR36234">
    <property type="entry name" value="LYSYL ENDOPEPTIDASE"/>
    <property type="match status" value="1"/>
</dbReference>
<dbReference type="SUPFAM" id="SSF50494">
    <property type="entry name" value="Trypsin-like serine proteases"/>
    <property type="match status" value="1"/>
</dbReference>
<reference evidence="2 3" key="1">
    <citation type="submission" date="2021-12" db="EMBL/GenBank/DDBJ databases">
        <title>Genomic and phenotypic characterization of three Burkholderia contaminans isolates recovered from different sources.</title>
        <authorList>
            <person name="Lopez De Volder A."/>
            <person name="Fan Y."/>
            <person name="Nunvar J."/>
            <person name="Herrera T."/>
            <person name="Timp W."/>
            <person name="Degrossi J."/>
        </authorList>
    </citation>
    <scope>NUCLEOTIDE SEQUENCE [LARGE SCALE GENOMIC DNA]</scope>
    <source>
        <strain evidence="2 3">LMG 23361</strain>
    </source>
</reference>
<dbReference type="Proteomes" id="UP001220209">
    <property type="component" value="Chromosome 1"/>
</dbReference>
<dbReference type="InterPro" id="IPR009003">
    <property type="entry name" value="Peptidase_S1_PA"/>
</dbReference>